<dbReference type="CDD" id="cd00093">
    <property type="entry name" value="HTH_XRE"/>
    <property type="match status" value="1"/>
</dbReference>
<keyword evidence="2" id="KW-0963">Cytoplasm</keyword>
<dbReference type="Gene3D" id="1.10.260.40">
    <property type="entry name" value="lambda repressor-like DNA-binding domains"/>
    <property type="match status" value="1"/>
</dbReference>
<feature type="domain" description="HTH cro/C1-type" evidence="7">
    <location>
        <begin position="8"/>
        <end position="61"/>
    </location>
</feature>
<keyword evidence="4 6" id="KW-0802">TPR repeat</keyword>
<organism evidence="8 9">
    <name type="scientific">Jeotgalibacillus malaysiensis</name>
    <dbReference type="NCBI Taxonomy" id="1508404"/>
    <lineage>
        <taxon>Bacteria</taxon>
        <taxon>Bacillati</taxon>
        <taxon>Bacillota</taxon>
        <taxon>Bacilli</taxon>
        <taxon>Bacillales</taxon>
        <taxon>Caryophanaceae</taxon>
        <taxon>Jeotgalibacillus</taxon>
    </lineage>
</organism>
<dbReference type="Gene3D" id="1.25.40.10">
    <property type="entry name" value="Tetratricopeptide repeat domain"/>
    <property type="match status" value="2"/>
</dbReference>
<dbReference type="PROSITE" id="PS50005">
    <property type="entry name" value="TPR"/>
    <property type="match status" value="1"/>
</dbReference>
<dbReference type="InterPro" id="IPR010982">
    <property type="entry name" value="Lambda_DNA-bd_dom_sf"/>
</dbReference>
<dbReference type="SMART" id="SM00028">
    <property type="entry name" value="TPR"/>
    <property type="match status" value="4"/>
</dbReference>
<dbReference type="InterPro" id="IPR011990">
    <property type="entry name" value="TPR-like_helical_dom_sf"/>
</dbReference>
<dbReference type="SMART" id="SM00530">
    <property type="entry name" value="HTH_XRE"/>
    <property type="match status" value="1"/>
</dbReference>
<keyword evidence="9" id="KW-1185">Reference proteome</keyword>
<proteinExistence type="inferred from homology"/>
<dbReference type="Pfam" id="PF13424">
    <property type="entry name" value="TPR_12"/>
    <property type="match status" value="2"/>
</dbReference>
<dbReference type="EMBL" id="CP009416">
    <property type="protein sequence ID" value="AJD89543.1"/>
    <property type="molecule type" value="Genomic_DNA"/>
</dbReference>
<reference evidence="8 9" key="1">
    <citation type="submission" date="2014-08" db="EMBL/GenBank/DDBJ databases">
        <title>Complete genome of a marine bacteria Jeotgalibacillus malaysiensis.</title>
        <authorList>
            <person name="Yaakop A.S."/>
            <person name="Chan K.-G."/>
            <person name="Goh K.M."/>
        </authorList>
    </citation>
    <scope>NUCLEOTIDE SEQUENCE [LARGE SCALE GENOMIC DNA]</scope>
    <source>
        <strain evidence="8 9">D5</strain>
    </source>
</reference>
<dbReference type="GO" id="GO:0003677">
    <property type="term" value="F:DNA binding"/>
    <property type="evidence" value="ECO:0007669"/>
    <property type="project" value="InterPro"/>
</dbReference>
<dbReference type="PANTHER" id="PTHR46630">
    <property type="entry name" value="TETRATRICOPEPTIDE REPEAT PROTEIN 29"/>
    <property type="match status" value="1"/>
</dbReference>
<dbReference type="PROSITE" id="PS50943">
    <property type="entry name" value="HTH_CROC1"/>
    <property type="match status" value="1"/>
</dbReference>
<dbReference type="OrthoDB" id="2470999at2"/>
<feature type="repeat" description="TPR" evidence="6">
    <location>
        <begin position="192"/>
        <end position="225"/>
    </location>
</feature>
<dbReference type="GO" id="GO:0005737">
    <property type="term" value="C:cytoplasm"/>
    <property type="evidence" value="ECO:0007669"/>
    <property type="project" value="UniProtKB-SubCell"/>
</dbReference>
<accession>A0A0B5ALX7</accession>
<comment type="similarity">
    <text evidence="5">Belongs to the Rap family.</text>
</comment>
<dbReference type="Pfam" id="PF01381">
    <property type="entry name" value="HTH_3"/>
    <property type="match status" value="1"/>
</dbReference>
<evidence type="ECO:0000256" key="6">
    <source>
        <dbReference type="PROSITE-ProRule" id="PRU00339"/>
    </source>
</evidence>
<dbReference type="HOGENOM" id="CLU_651598_0_0_9"/>
<dbReference type="BioCyc" id="JESP1508404:G14D9-9443-MONOMER"/>
<dbReference type="InterPro" id="IPR001387">
    <property type="entry name" value="Cro/C1-type_HTH"/>
</dbReference>
<dbReference type="STRING" id="1508404.JMA_02260"/>
<evidence type="ECO:0000256" key="5">
    <source>
        <dbReference type="ARBA" id="ARBA00038253"/>
    </source>
</evidence>
<comment type="subcellular location">
    <subcellularLocation>
        <location evidence="1">Cytoplasm</location>
    </subcellularLocation>
</comment>
<dbReference type="InterPro" id="IPR051476">
    <property type="entry name" value="Bac_ResReg_Asp_Phosphatase"/>
</dbReference>
<dbReference type="PANTHER" id="PTHR46630:SF1">
    <property type="entry name" value="TETRATRICOPEPTIDE REPEAT PROTEIN 29"/>
    <property type="match status" value="1"/>
</dbReference>
<evidence type="ECO:0000259" key="7">
    <source>
        <dbReference type="PROSITE" id="PS50943"/>
    </source>
</evidence>
<sequence length="427" mass="49517">MNSVGNKIKELRNKEKITQQQLAEGITNRSYISQIEKGIVQPSIKILRKICERLNCELEDLFLDQEIISLDVKKQLATVEHLILRGEFQRGLEEFELVKGHTDLLNQSDLALYFFCKARLERYENKLIDCISSYKQSVDLYQQSNLIENKLRSLNDLVAILVEQDDLISSFNYLDSAYSQAISYKISGPEYIKLIINLGVAHAKSSEYRSAIRFLEEALKISEKTGIHTNTGPALMVLGLCYRRQGKYSEALVIHEKAISFLKGTNDHFNLAGTLTNLGIFYRRSEKYEESIRYLNQSYDEFKKLNNKYGVLNTCYELAIVYFKMKNNEKVHSLYAFFNKNLYANFPGTIVLKFKLLIGDTFLSETHYEKAVSCYKNAYEHPDCNTITQQKIHFHVTQRLIESNQADSLRSWNHCVGEKSKHFIFDY</sequence>
<evidence type="ECO:0000256" key="1">
    <source>
        <dbReference type="ARBA" id="ARBA00004496"/>
    </source>
</evidence>
<evidence type="ECO:0000313" key="9">
    <source>
        <dbReference type="Proteomes" id="UP000031449"/>
    </source>
</evidence>
<dbReference type="KEGG" id="jeo:JMA_02260"/>
<dbReference type="AlphaFoldDB" id="A0A0B5ALX7"/>
<dbReference type="Proteomes" id="UP000031449">
    <property type="component" value="Chromosome"/>
</dbReference>
<evidence type="ECO:0000256" key="3">
    <source>
        <dbReference type="ARBA" id="ARBA00022737"/>
    </source>
</evidence>
<evidence type="ECO:0000313" key="8">
    <source>
        <dbReference type="EMBL" id="AJD89543.1"/>
    </source>
</evidence>
<dbReference type="InterPro" id="IPR019734">
    <property type="entry name" value="TPR_rpt"/>
</dbReference>
<name>A0A0B5ALX7_9BACL</name>
<keyword evidence="3" id="KW-0677">Repeat</keyword>
<evidence type="ECO:0000256" key="4">
    <source>
        <dbReference type="ARBA" id="ARBA00022803"/>
    </source>
</evidence>
<gene>
    <name evidence="8" type="ORF">JMA_02260</name>
</gene>
<evidence type="ECO:0000256" key="2">
    <source>
        <dbReference type="ARBA" id="ARBA00022490"/>
    </source>
</evidence>
<dbReference type="SUPFAM" id="SSF47413">
    <property type="entry name" value="lambda repressor-like DNA-binding domains"/>
    <property type="match status" value="1"/>
</dbReference>
<dbReference type="SUPFAM" id="SSF48452">
    <property type="entry name" value="TPR-like"/>
    <property type="match status" value="2"/>
</dbReference>
<protein>
    <recommendedName>
        <fullName evidence="7">HTH cro/C1-type domain-containing protein</fullName>
    </recommendedName>
</protein>